<name>A0A7J7LSV3_9MAGN</name>
<protein>
    <submittedName>
        <fullName evidence="1">Uncharacterized protein</fullName>
    </submittedName>
</protein>
<sequence>MAAKRYNMGYDDVDRELTFMGQYCLSHINLMNSWKDMNAKFIRQSTNLRSKESSTGIKGLSESKVVKICKAA</sequence>
<reference evidence="1 2" key="1">
    <citation type="journal article" date="2020" name="IScience">
        <title>Genome Sequencing of the Endangered Kingdonia uniflora (Circaeasteraceae, Ranunculales) Reveals Potential Mechanisms of Evolutionary Specialization.</title>
        <authorList>
            <person name="Sun Y."/>
            <person name="Deng T."/>
            <person name="Zhang A."/>
            <person name="Moore M.J."/>
            <person name="Landis J.B."/>
            <person name="Lin N."/>
            <person name="Zhang H."/>
            <person name="Zhang X."/>
            <person name="Huang J."/>
            <person name="Zhang X."/>
            <person name="Sun H."/>
            <person name="Wang H."/>
        </authorList>
    </citation>
    <scope>NUCLEOTIDE SEQUENCE [LARGE SCALE GENOMIC DNA]</scope>
    <source>
        <strain evidence="1">TB1705</strain>
        <tissue evidence="1">Leaf</tissue>
    </source>
</reference>
<proteinExistence type="predicted"/>
<comment type="caution">
    <text evidence="1">The sequence shown here is derived from an EMBL/GenBank/DDBJ whole genome shotgun (WGS) entry which is preliminary data.</text>
</comment>
<dbReference type="EMBL" id="JACGCM010002050">
    <property type="protein sequence ID" value="KAF6145600.1"/>
    <property type="molecule type" value="Genomic_DNA"/>
</dbReference>
<accession>A0A7J7LSV3</accession>
<evidence type="ECO:0000313" key="2">
    <source>
        <dbReference type="Proteomes" id="UP000541444"/>
    </source>
</evidence>
<dbReference type="AlphaFoldDB" id="A0A7J7LSV3"/>
<evidence type="ECO:0000313" key="1">
    <source>
        <dbReference type="EMBL" id="KAF6145600.1"/>
    </source>
</evidence>
<organism evidence="1 2">
    <name type="scientific">Kingdonia uniflora</name>
    <dbReference type="NCBI Taxonomy" id="39325"/>
    <lineage>
        <taxon>Eukaryota</taxon>
        <taxon>Viridiplantae</taxon>
        <taxon>Streptophyta</taxon>
        <taxon>Embryophyta</taxon>
        <taxon>Tracheophyta</taxon>
        <taxon>Spermatophyta</taxon>
        <taxon>Magnoliopsida</taxon>
        <taxon>Ranunculales</taxon>
        <taxon>Circaeasteraceae</taxon>
        <taxon>Kingdonia</taxon>
    </lineage>
</organism>
<gene>
    <name evidence="1" type="ORF">GIB67_037633</name>
</gene>
<dbReference type="Proteomes" id="UP000541444">
    <property type="component" value="Unassembled WGS sequence"/>
</dbReference>
<keyword evidence="2" id="KW-1185">Reference proteome</keyword>